<dbReference type="Proteomes" id="UP001147746">
    <property type="component" value="Unassembled WGS sequence"/>
</dbReference>
<keyword evidence="2" id="KW-0479">Metal-binding</keyword>
<keyword evidence="4" id="KW-0862">Zinc</keyword>
<evidence type="ECO:0000313" key="6">
    <source>
        <dbReference type="EMBL" id="KAJ5316466.1"/>
    </source>
</evidence>
<evidence type="ECO:0000256" key="2">
    <source>
        <dbReference type="ARBA" id="ARBA00022723"/>
    </source>
</evidence>
<sequence length="171" mass="19465">MLPEGAKISIALDCWTSPFTQVFMAITGYFIDKDWQYREVLLGFEPLHGTHSGRVFAIITDNASNNQTLVDTLQQAISEDITLIRVPCLAYVIQLSLNELLGHIKAYPLNESTETWWTEQRSQSARANTTKHDIANTLFKIRSLAIYVNASPQRRETFYNLQGEKSKLMPL</sequence>
<dbReference type="PANTHER" id="PTHR46481">
    <property type="entry name" value="ZINC FINGER BED DOMAIN-CONTAINING PROTEIN 4"/>
    <property type="match status" value="1"/>
</dbReference>
<accession>A0A9W9PXU6</accession>
<reference evidence="6" key="1">
    <citation type="submission" date="2022-12" db="EMBL/GenBank/DDBJ databases">
        <authorList>
            <person name="Petersen C."/>
        </authorList>
    </citation>
    <scope>NUCLEOTIDE SEQUENCE</scope>
    <source>
        <strain evidence="6">IBT 21472</strain>
    </source>
</reference>
<keyword evidence="3" id="KW-0863">Zinc-finger</keyword>
<evidence type="ECO:0000256" key="5">
    <source>
        <dbReference type="ARBA" id="ARBA00023242"/>
    </source>
</evidence>
<name>A0A9W9PXU6_9EURO</name>
<dbReference type="InterPro" id="IPR012337">
    <property type="entry name" value="RNaseH-like_sf"/>
</dbReference>
<reference evidence="6" key="2">
    <citation type="journal article" date="2023" name="IMA Fungus">
        <title>Comparative genomic study of the Penicillium genus elucidates a diverse pangenome and 15 lateral gene transfer events.</title>
        <authorList>
            <person name="Petersen C."/>
            <person name="Sorensen T."/>
            <person name="Nielsen M.R."/>
            <person name="Sondergaard T.E."/>
            <person name="Sorensen J.L."/>
            <person name="Fitzpatrick D.A."/>
            <person name="Frisvad J.C."/>
            <person name="Nielsen K.L."/>
        </authorList>
    </citation>
    <scope>NUCLEOTIDE SEQUENCE</scope>
    <source>
        <strain evidence="6">IBT 21472</strain>
    </source>
</reference>
<comment type="subcellular location">
    <subcellularLocation>
        <location evidence="1">Nucleus</location>
    </subcellularLocation>
</comment>
<keyword evidence="5" id="KW-0539">Nucleus</keyword>
<evidence type="ECO:0000256" key="4">
    <source>
        <dbReference type="ARBA" id="ARBA00022833"/>
    </source>
</evidence>
<organism evidence="6 7">
    <name type="scientific">Penicillium atrosanguineum</name>
    <dbReference type="NCBI Taxonomy" id="1132637"/>
    <lineage>
        <taxon>Eukaryota</taxon>
        <taxon>Fungi</taxon>
        <taxon>Dikarya</taxon>
        <taxon>Ascomycota</taxon>
        <taxon>Pezizomycotina</taxon>
        <taxon>Eurotiomycetes</taxon>
        <taxon>Eurotiomycetidae</taxon>
        <taxon>Eurotiales</taxon>
        <taxon>Aspergillaceae</taxon>
        <taxon>Penicillium</taxon>
    </lineage>
</organism>
<keyword evidence="7" id="KW-1185">Reference proteome</keyword>
<dbReference type="PANTHER" id="PTHR46481:SF10">
    <property type="entry name" value="ZINC FINGER BED DOMAIN-CONTAINING PROTEIN 39"/>
    <property type="match status" value="1"/>
</dbReference>
<proteinExistence type="predicted"/>
<gene>
    <name evidence="6" type="ORF">N7476_006773</name>
</gene>
<evidence type="ECO:0000256" key="3">
    <source>
        <dbReference type="ARBA" id="ARBA00022771"/>
    </source>
</evidence>
<protein>
    <submittedName>
        <fullName evidence="6">Uncharacterized protein</fullName>
    </submittedName>
</protein>
<evidence type="ECO:0000256" key="1">
    <source>
        <dbReference type="ARBA" id="ARBA00004123"/>
    </source>
</evidence>
<dbReference type="AlphaFoldDB" id="A0A9W9PXU6"/>
<evidence type="ECO:0000313" key="7">
    <source>
        <dbReference type="Proteomes" id="UP001147746"/>
    </source>
</evidence>
<dbReference type="GO" id="GO:0008270">
    <property type="term" value="F:zinc ion binding"/>
    <property type="evidence" value="ECO:0007669"/>
    <property type="project" value="UniProtKB-KW"/>
</dbReference>
<comment type="caution">
    <text evidence="6">The sequence shown here is derived from an EMBL/GenBank/DDBJ whole genome shotgun (WGS) entry which is preliminary data.</text>
</comment>
<dbReference type="EMBL" id="JAPZBO010000005">
    <property type="protein sequence ID" value="KAJ5316466.1"/>
    <property type="molecule type" value="Genomic_DNA"/>
</dbReference>
<dbReference type="SUPFAM" id="SSF53098">
    <property type="entry name" value="Ribonuclease H-like"/>
    <property type="match status" value="1"/>
</dbReference>
<dbReference type="InterPro" id="IPR052035">
    <property type="entry name" value="ZnF_BED_domain_contain"/>
</dbReference>
<dbReference type="GO" id="GO:0005634">
    <property type="term" value="C:nucleus"/>
    <property type="evidence" value="ECO:0007669"/>
    <property type="project" value="UniProtKB-SubCell"/>
</dbReference>